<sequence length="57" mass="6366">MTEKFKQGDLVELKSGGPTMTYGGEAMYGDAICYWFEGTKRQCASFPHSVLKRVEGE</sequence>
<dbReference type="InterPro" id="IPR019226">
    <property type="entry name" value="DUF2158"/>
</dbReference>
<protein>
    <submittedName>
        <fullName evidence="1">Uncharacterized conserved protein YodC, DUF2158 family</fullName>
    </submittedName>
</protein>
<accession>A0A1G9FC31</accession>
<dbReference type="STRING" id="990712.SAMN05216257_105124"/>
<name>A0A1G9FC31_9RHOB</name>
<dbReference type="Proteomes" id="UP000199328">
    <property type="component" value="Unassembled WGS sequence"/>
</dbReference>
<gene>
    <name evidence="1" type="ORF">SAMN05216257_105124</name>
</gene>
<evidence type="ECO:0000313" key="2">
    <source>
        <dbReference type="Proteomes" id="UP000199328"/>
    </source>
</evidence>
<dbReference type="RefSeq" id="WP_092500721.1">
    <property type="nucleotide sequence ID" value="NZ_FNFV01000005.1"/>
</dbReference>
<dbReference type="EMBL" id="FNFV01000005">
    <property type="protein sequence ID" value="SDK85888.1"/>
    <property type="molecule type" value="Genomic_DNA"/>
</dbReference>
<dbReference type="OrthoDB" id="7173769at2"/>
<organism evidence="1 2">
    <name type="scientific">Meinhardsimonia xiamenensis</name>
    <dbReference type="NCBI Taxonomy" id="990712"/>
    <lineage>
        <taxon>Bacteria</taxon>
        <taxon>Pseudomonadati</taxon>
        <taxon>Pseudomonadota</taxon>
        <taxon>Alphaproteobacteria</taxon>
        <taxon>Rhodobacterales</taxon>
        <taxon>Paracoccaceae</taxon>
        <taxon>Meinhardsimonia</taxon>
    </lineage>
</organism>
<reference evidence="2" key="1">
    <citation type="submission" date="2016-10" db="EMBL/GenBank/DDBJ databases">
        <authorList>
            <person name="Varghese N."/>
            <person name="Submissions S."/>
        </authorList>
    </citation>
    <scope>NUCLEOTIDE SEQUENCE [LARGE SCALE GENOMIC DNA]</scope>
    <source>
        <strain evidence="2">CGMCC 1.10789</strain>
    </source>
</reference>
<evidence type="ECO:0000313" key="1">
    <source>
        <dbReference type="EMBL" id="SDK85888.1"/>
    </source>
</evidence>
<proteinExistence type="predicted"/>
<keyword evidence="2" id="KW-1185">Reference proteome</keyword>
<dbReference type="AlphaFoldDB" id="A0A1G9FC31"/>
<dbReference type="Pfam" id="PF09926">
    <property type="entry name" value="DUF2158"/>
    <property type="match status" value="1"/>
</dbReference>